<evidence type="ECO:0000256" key="1">
    <source>
        <dbReference type="ARBA" id="ARBA00000085"/>
    </source>
</evidence>
<dbReference type="PRINTS" id="PR00344">
    <property type="entry name" value="BCTRLSENSOR"/>
</dbReference>
<protein>
    <recommendedName>
        <fullName evidence="3">histidine kinase</fullName>
        <ecNumber evidence="3">2.7.13.3</ecNumber>
    </recommendedName>
</protein>
<reference evidence="13 14" key="1">
    <citation type="submission" date="2016-10" db="EMBL/GenBank/DDBJ databases">
        <authorList>
            <person name="de Groot N.N."/>
        </authorList>
    </citation>
    <scope>NUCLEOTIDE SEQUENCE [LARGE SCALE GENOMIC DNA]</scope>
    <source>
        <strain evidence="13 14">ATCC BAA-466</strain>
    </source>
</reference>
<keyword evidence="5" id="KW-0808">Transferase</keyword>
<dbReference type="GO" id="GO:0005886">
    <property type="term" value="C:plasma membrane"/>
    <property type="evidence" value="ECO:0007669"/>
    <property type="project" value="UniProtKB-SubCell"/>
</dbReference>
<dbReference type="Pfam" id="PF02518">
    <property type="entry name" value="HATPase_c"/>
    <property type="match status" value="1"/>
</dbReference>
<evidence type="ECO:0000256" key="11">
    <source>
        <dbReference type="SAM" id="Phobius"/>
    </source>
</evidence>
<feature type="transmembrane region" description="Helical" evidence="11">
    <location>
        <begin position="35"/>
        <end position="58"/>
    </location>
</feature>
<evidence type="ECO:0000256" key="10">
    <source>
        <dbReference type="ARBA" id="ARBA00023136"/>
    </source>
</evidence>
<dbReference type="GO" id="GO:0000155">
    <property type="term" value="F:phosphorelay sensor kinase activity"/>
    <property type="evidence" value="ECO:0007669"/>
    <property type="project" value="TreeGrafter"/>
</dbReference>
<dbReference type="OrthoDB" id="9780487at2"/>
<evidence type="ECO:0000256" key="9">
    <source>
        <dbReference type="ARBA" id="ARBA00023012"/>
    </source>
</evidence>
<evidence type="ECO:0000256" key="4">
    <source>
        <dbReference type="ARBA" id="ARBA00022475"/>
    </source>
</evidence>
<keyword evidence="7 13" id="KW-0418">Kinase</keyword>
<dbReference type="SUPFAM" id="SSF55874">
    <property type="entry name" value="ATPase domain of HSP90 chaperone/DNA topoisomerase II/histidine kinase"/>
    <property type="match status" value="1"/>
</dbReference>
<dbReference type="GO" id="GO:0016036">
    <property type="term" value="P:cellular response to phosphate starvation"/>
    <property type="evidence" value="ECO:0007669"/>
    <property type="project" value="TreeGrafter"/>
</dbReference>
<dbReference type="PANTHER" id="PTHR45453:SF2">
    <property type="entry name" value="HISTIDINE KINASE"/>
    <property type="match status" value="1"/>
</dbReference>
<dbReference type="InterPro" id="IPR004358">
    <property type="entry name" value="Sig_transdc_His_kin-like_C"/>
</dbReference>
<organism evidence="13 14">
    <name type="scientific">Facklamia miroungae</name>
    <dbReference type="NCBI Taxonomy" id="120956"/>
    <lineage>
        <taxon>Bacteria</taxon>
        <taxon>Bacillati</taxon>
        <taxon>Bacillota</taxon>
        <taxon>Bacilli</taxon>
        <taxon>Lactobacillales</taxon>
        <taxon>Aerococcaceae</taxon>
        <taxon>Facklamia</taxon>
    </lineage>
</organism>
<evidence type="ECO:0000256" key="8">
    <source>
        <dbReference type="ARBA" id="ARBA00022989"/>
    </source>
</evidence>
<dbReference type="InterPro" id="IPR036890">
    <property type="entry name" value="HATPase_C_sf"/>
</dbReference>
<dbReference type="GO" id="GO:0004721">
    <property type="term" value="F:phosphoprotein phosphatase activity"/>
    <property type="evidence" value="ECO:0007669"/>
    <property type="project" value="TreeGrafter"/>
</dbReference>
<evidence type="ECO:0000313" key="14">
    <source>
        <dbReference type="Proteomes" id="UP000199708"/>
    </source>
</evidence>
<evidence type="ECO:0000259" key="12">
    <source>
        <dbReference type="PROSITE" id="PS50109"/>
    </source>
</evidence>
<evidence type="ECO:0000256" key="2">
    <source>
        <dbReference type="ARBA" id="ARBA00004651"/>
    </source>
</evidence>
<keyword evidence="9" id="KW-0902">Two-component regulatory system</keyword>
<dbReference type="PROSITE" id="PS50109">
    <property type="entry name" value="HIS_KIN"/>
    <property type="match status" value="1"/>
</dbReference>
<evidence type="ECO:0000256" key="3">
    <source>
        <dbReference type="ARBA" id="ARBA00012438"/>
    </source>
</evidence>
<accession>A0A1G7QK20</accession>
<keyword evidence="4" id="KW-1003">Cell membrane</keyword>
<dbReference type="Gene3D" id="3.30.565.10">
    <property type="entry name" value="Histidine kinase-like ATPase, C-terminal domain"/>
    <property type="match status" value="1"/>
</dbReference>
<dbReference type="EMBL" id="FNCK01000002">
    <property type="protein sequence ID" value="SDF98863.1"/>
    <property type="molecule type" value="Genomic_DNA"/>
</dbReference>
<dbReference type="InterPro" id="IPR050351">
    <property type="entry name" value="BphY/WalK/GraS-like"/>
</dbReference>
<proteinExistence type="predicted"/>
<evidence type="ECO:0000256" key="7">
    <source>
        <dbReference type="ARBA" id="ARBA00022777"/>
    </source>
</evidence>
<dbReference type="Proteomes" id="UP000199708">
    <property type="component" value="Unassembled WGS sequence"/>
</dbReference>
<comment type="subcellular location">
    <subcellularLocation>
        <location evidence="2">Cell membrane</location>
        <topology evidence="2">Multi-pass membrane protein</topology>
    </subcellularLocation>
</comment>
<dbReference type="InterPro" id="IPR003594">
    <property type="entry name" value="HATPase_dom"/>
</dbReference>
<sequence length="298" mass="35417">MKAFLNRHLSLIVFVMFTLALFALVFYLFNLSWTIFIFPFFLALILLLMFLIFQWFNFKKEISYQQKYQILLHESQVEKNKHLTKEKDMEDYFLLWVHQIKTPITASKMLLEKKNHPFNGLLNQELVKIEAYSNLALNYLKVTNPKRDMLFSRIRLNDLIQPLLKRYRHQFIHQTITLHYQPIDREVLTEANLCQIMIEQILSNALKYSTHGNIWITWIEDRQELEIRDDGRGINPQDIPKIFDKGYSGHNGLLNEQSSGIGLYMVRLISERLSQPIEVKSQKNIGTTFSIRFNQETN</sequence>
<feature type="domain" description="Histidine kinase" evidence="12">
    <location>
        <begin position="95"/>
        <end position="297"/>
    </location>
</feature>
<keyword evidence="14" id="KW-1185">Reference proteome</keyword>
<dbReference type="PANTHER" id="PTHR45453">
    <property type="entry name" value="PHOSPHATE REGULON SENSOR PROTEIN PHOR"/>
    <property type="match status" value="1"/>
</dbReference>
<keyword evidence="8 11" id="KW-1133">Transmembrane helix</keyword>
<name>A0A1G7QK20_9LACT</name>
<feature type="transmembrane region" description="Helical" evidence="11">
    <location>
        <begin position="9"/>
        <end position="29"/>
    </location>
</feature>
<dbReference type="EC" id="2.7.13.3" evidence="3"/>
<keyword evidence="10 11" id="KW-0472">Membrane</keyword>
<evidence type="ECO:0000313" key="13">
    <source>
        <dbReference type="EMBL" id="SDF98863.1"/>
    </source>
</evidence>
<evidence type="ECO:0000256" key="6">
    <source>
        <dbReference type="ARBA" id="ARBA00022692"/>
    </source>
</evidence>
<comment type="catalytic activity">
    <reaction evidence="1">
        <text>ATP + protein L-histidine = ADP + protein N-phospho-L-histidine.</text>
        <dbReference type="EC" id="2.7.13.3"/>
    </reaction>
</comment>
<gene>
    <name evidence="13" type="ORF">SAMN05421791_102119</name>
</gene>
<dbReference type="SMART" id="SM00387">
    <property type="entry name" value="HATPase_c"/>
    <property type="match status" value="1"/>
</dbReference>
<keyword evidence="6 11" id="KW-0812">Transmembrane</keyword>
<evidence type="ECO:0000256" key="5">
    <source>
        <dbReference type="ARBA" id="ARBA00022679"/>
    </source>
</evidence>
<dbReference type="AlphaFoldDB" id="A0A1G7QK20"/>
<dbReference type="STRING" id="120956.SAMN05421791_102119"/>
<dbReference type="InterPro" id="IPR005467">
    <property type="entry name" value="His_kinase_dom"/>
</dbReference>